<dbReference type="Proteomes" id="UP001549749">
    <property type="component" value="Unassembled WGS sequence"/>
</dbReference>
<evidence type="ECO:0000313" key="2">
    <source>
        <dbReference type="Proteomes" id="UP001549749"/>
    </source>
</evidence>
<keyword evidence="2" id="KW-1185">Reference proteome</keyword>
<name>A0ABV2TCF5_9BACT</name>
<gene>
    <name evidence="1" type="ORF">ABR189_25235</name>
</gene>
<reference evidence="1 2" key="1">
    <citation type="submission" date="2024-06" db="EMBL/GenBank/DDBJ databases">
        <title>Chitinophaga defluvii sp. nov., isolated from municipal sewage.</title>
        <authorList>
            <person name="Zhang L."/>
        </authorList>
    </citation>
    <scope>NUCLEOTIDE SEQUENCE [LARGE SCALE GENOMIC DNA]</scope>
    <source>
        <strain evidence="1 2">H8</strain>
    </source>
</reference>
<dbReference type="RefSeq" id="WP_354663265.1">
    <property type="nucleotide sequence ID" value="NZ_JBEXAC010000002.1"/>
</dbReference>
<dbReference type="EMBL" id="JBEXAC010000002">
    <property type="protein sequence ID" value="MET7000713.1"/>
    <property type="molecule type" value="Genomic_DNA"/>
</dbReference>
<comment type="caution">
    <text evidence="1">The sequence shown here is derived from an EMBL/GenBank/DDBJ whole genome shotgun (WGS) entry which is preliminary data.</text>
</comment>
<accession>A0ABV2TCF5</accession>
<sequence length="297" mass="35036">MESIPDLSDFLQKKSERSEEYCSRLYSAIDHYLTANTEMMKRTLPEYDIKGTTFIVDVVKMELREKENLSNVLSFGAMYDYRTYYILDYDPVIKNSRPKDYSPPSKERQKGFLLVPQMCELDPVGVAEMYGLSIEQVKGKCDYELWLGVHGERQRIEMNWYPMLDIDGVAHDVHLEIGRIHLQGDRWDLGISLLHVPEEQLRYTFYYNVKTLQQYFPKPNIKVLPKDVYQITIPGPARLDPVWLARKHRVSPETYLKRYPLVMYRKAELIPLEKTELATLVKNNLEKKNPKQHKRKP</sequence>
<evidence type="ECO:0000313" key="1">
    <source>
        <dbReference type="EMBL" id="MET7000713.1"/>
    </source>
</evidence>
<organism evidence="1 2">
    <name type="scientific">Chitinophaga defluvii</name>
    <dbReference type="NCBI Taxonomy" id="3163343"/>
    <lineage>
        <taxon>Bacteria</taxon>
        <taxon>Pseudomonadati</taxon>
        <taxon>Bacteroidota</taxon>
        <taxon>Chitinophagia</taxon>
        <taxon>Chitinophagales</taxon>
        <taxon>Chitinophagaceae</taxon>
        <taxon>Chitinophaga</taxon>
    </lineage>
</organism>
<protein>
    <submittedName>
        <fullName evidence="1">Uncharacterized protein</fullName>
    </submittedName>
</protein>
<proteinExistence type="predicted"/>